<dbReference type="GO" id="GO:0016747">
    <property type="term" value="F:acyltransferase activity, transferring groups other than amino-acyl groups"/>
    <property type="evidence" value="ECO:0007669"/>
    <property type="project" value="InterPro"/>
</dbReference>
<dbReference type="Pfam" id="PF00551">
    <property type="entry name" value="Formyl_trans_N"/>
    <property type="match status" value="1"/>
</dbReference>
<dbReference type="SUPFAM" id="SSF53328">
    <property type="entry name" value="Formyltransferase"/>
    <property type="match status" value="1"/>
</dbReference>
<sequence>MRALSIPEFGDLEVDVVLGAGNPHRNEIEQLAESRPGTRLHVQVDTMAELMANVDLALCAGGSSTWERLCVGLPSLVVTIAENQIPFTRALHDDGFLRWMGSSQDVDEAAMRKALQDALRDIAQNGEASQRGFGLVDGMGGQRVAELITKGPDVASLTIREAEERDCALLWHWRNDPDVRNSAFNADAVSWESHQSWFAAKQRDSDSVIYIVESSFGPVGQVRFNRDGGHFRIDYSLARQYRGRGIGRPMLTLAINAFQAKAREGDMVAEVKSSNTRSGRIFVRMGFEDITHTHTAGRSPLSITVLSDRTSWLNPWIEVLLAEWAEQGHLVSWVHVPDEVTEGELCFMLSCSKLVKPEILARNRHNLVVHESDLPKGKGWSPMTWQVLEGKGEIPVALFEAAEAVDSGPIYLRDRMELDGHELVDGLREKQAQGTMRLCRRFVNDYPDVVTQGADQVGEESFYPRRRPEDSRLDPHKSIAEQFNLLRVVDNERYPAYFDLKDHRYFLKIERECKVGE</sequence>
<dbReference type="InterPro" id="IPR011034">
    <property type="entry name" value="Formyl_transferase-like_C_sf"/>
</dbReference>
<proteinExistence type="predicted"/>
<feature type="domain" description="N-acetyltransferase" evidence="1">
    <location>
        <begin position="157"/>
        <end position="306"/>
    </location>
</feature>
<protein>
    <recommendedName>
        <fullName evidence="1">N-acetyltransferase domain-containing protein</fullName>
    </recommendedName>
</protein>
<dbReference type="InterPro" id="IPR000182">
    <property type="entry name" value="GNAT_dom"/>
</dbReference>
<name>D6PLD1_9ZZZZ</name>
<dbReference type="InterPro" id="IPR036477">
    <property type="entry name" value="Formyl_transf_N_sf"/>
</dbReference>
<accession>D6PLD1</accession>
<dbReference type="SUPFAM" id="SSF55729">
    <property type="entry name" value="Acyl-CoA N-acyltransferases (Nat)"/>
    <property type="match status" value="1"/>
</dbReference>
<dbReference type="PROSITE" id="PS51186">
    <property type="entry name" value="GNAT"/>
    <property type="match status" value="1"/>
</dbReference>
<reference evidence="2" key="1">
    <citation type="journal article" date="2010" name="ISME J.">
        <title>Metagenome of the Mediterranean deep chlorophyll maximum studied by direct and fosmid library 454 pyrosequencing.</title>
        <authorList>
            <person name="Ghai R."/>
            <person name="Martin-Cuadrado A.B."/>
            <person name="Molto A.G."/>
            <person name="Heredia I.G."/>
            <person name="Cabrera R."/>
            <person name="Martin J."/>
            <person name="Verdu M."/>
            <person name="Deschamps P."/>
            <person name="Moreira D."/>
            <person name="Lopez-Garcia P."/>
            <person name="Mira A."/>
            <person name="Rodriguez-Valera F."/>
        </authorList>
    </citation>
    <scope>NUCLEOTIDE SEQUENCE</scope>
</reference>
<dbReference type="Pfam" id="PF13302">
    <property type="entry name" value="Acetyltransf_3"/>
    <property type="match status" value="1"/>
</dbReference>
<evidence type="ECO:0000259" key="1">
    <source>
        <dbReference type="PROSITE" id="PS51186"/>
    </source>
</evidence>
<dbReference type="SUPFAM" id="SSF53756">
    <property type="entry name" value="UDP-Glycosyltransferase/glycogen phosphorylase"/>
    <property type="match status" value="1"/>
</dbReference>
<dbReference type="PANTHER" id="PTHR43415">
    <property type="entry name" value="SPERMIDINE N(1)-ACETYLTRANSFERASE"/>
    <property type="match status" value="1"/>
</dbReference>
<dbReference type="PANTHER" id="PTHR43415:SF3">
    <property type="entry name" value="GNAT-FAMILY ACETYLTRANSFERASE"/>
    <property type="match status" value="1"/>
</dbReference>
<dbReference type="Gene3D" id="3.40.50.12230">
    <property type="match status" value="1"/>
</dbReference>
<dbReference type="SUPFAM" id="SSF50486">
    <property type="entry name" value="FMT C-terminal domain-like"/>
    <property type="match status" value="1"/>
</dbReference>
<dbReference type="Gene3D" id="3.40.50.2000">
    <property type="entry name" value="Glycogen Phosphorylase B"/>
    <property type="match status" value="1"/>
</dbReference>
<organism evidence="2">
    <name type="scientific">uncultured organism MedDCM-OCT-S11-C293</name>
    <dbReference type="NCBI Taxonomy" id="743659"/>
    <lineage>
        <taxon>unclassified sequences</taxon>
        <taxon>environmental samples</taxon>
    </lineage>
</organism>
<dbReference type="InterPro" id="IPR016181">
    <property type="entry name" value="Acyl_CoA_acyltransferase"/>
</dbReference>
<dbReference type="InterPro" id="IPR002376">
    <property type="entry name" value="Formyl_transf_N"/>
</dbReference>
<dbReference type="Gene3D" id="3.40.630.30">
    <property type="match status" value="1"/>
</dbReference>
<evidence type="ECO:0000313" key="2">
    <source>
        <dbReference type="EMBL" id="ADD96532.1"/>
    </source>
</evidence>
<dbReference type="AlphaFoldDB" id="D6PLD1"/>
<dbReference type="EMBL" id="GU943146">
    <property type="protein sequence ID" value="ADD96532.1"/>
    <property type="molecule type" value="Genomic_DNA"/>
</dbReference>